<dbReference type="GeneID" id="36582508"/>
<dbReference type="RefSeq" id="XP_024739095.1">
    <property type="nucleotide sequence ID" value="XM_024874428.1"/>
</dbReference>
<sequence length="133" mass="14421">MPGFMLFTKRWGLFHISGLMPVDYNEDAFAGLVLPPNTKKTFSSLIELQKEGSLEFDDMIAGNGEGLIILLQGPPGVGKAFTAESIGDFSKRPLYTLGKQDFGCSSLNSYKSLTAALARASKWNSIVLLDVAK</sequence>
<reference evidence="2 3" key="1">
    <citation type="submission" date="2016-04" db="EMBL/GenBank/DDBJ databases">
        <title>A degradative enzymes factory behind the ericoid mycorrhizal symbiosis.</title>
        <authorList>
            <consortium name="DOE Joint Genome Institute"/>
            <person name="Martino E."/>
            <person name="Morin E."/>
            <person name="Grelet G."/>
            <person name="Kuo A."/>
            <person name="Kohler A."/>
            <person name="Daghino S."/>
            <person name="Barry K."/>
            <person name="Choi C."/>
            <person name="Cichocki N."/>
            <person name="Clum A."/>
            <person name="Copeland A."/>
            <person name="Hainaut M."/>
            <person name="Haridas S."/>
            <person name="Labutti K."/>
            <person name="Lindquist E."/>
            <person name="Lipzen A."/>
            <person name="Khouja H.-R."/>
            <person name="Murat C."/>
            <person name="Ohm R."/>
            <person name="Olson A."/>
            <person name="Spatafora J."/>
            <person name="Veneault-Fourrey C."/>
            <person name="Henrissat B."/>
            <person name="Grigoriev I."/>
            <person name="Martin F."/>
            <person name="Perotto S."/>
        </authorList>
    </citation>
    <scope>NUCLEOTIDE SEQUENCE [LARGE SCALE GENOMIC DNA]</scope>
    <source>
        <strain evidence="2 3">E</strain>
    </source>
</reference>
<dbReference type="SUPFAM" id="SSF52540">
    <property type="entry name" value="P-loop containing nucleoside triphosphate hydrolases"/>
    <property type="match status" value="1"/>
</dbReference>
<name>A0A2J6TGR1_9HELO</name>
<dbReference type="PANTHER" id="PTHR46411:SF2">
    <property type="entry name" value="AAA+ ATPASE DOMAIN-CONTAINING PROTEIN"/>
    <property type="match status" value="1"/>
</dbReference>
<dbReference type="InterPro" id="IPR027417">
    <property type="entry name" value="P-loop_NTPase"/>
</dbReference>
<evidence type="ECO:0000313" key="2">
    <source>
        <dbReference type="EMBL" id="PMD62191.1"/>
    </source>
</evidence>
<keyword evidence="3" id="KW-1185">Reference proteome</keyword>
<dbReference type="Pfam" id="PF00004">
    <property type="entry name" value="AAA"/>
    <property type="match status" value="1"/>
</dbReference>
<dbReference type="GO" id="GO:0005524">
    <property type="term" value="F:ATP binding"/>
    <property type="evidence" value="ECO:0007669"/>
    <property type="project" value="InterPro"/>
</dbReference>
<accession>A0A2J6TGR1</accession>
<feature type="domain" description="ATPase AAA-type core" evidence="1">
    <location>
        <begin position="69"/>
        <end position="130"/>
    </location>
</feature>
<proteinExistence type="predicted"/>
<evidence type="ECO:0000259" key="1">
    <source>
        <dbReference type="Pfam" id="PF00004"/>
    </source>
</evidence>
<dbReference type="Gene3D" id="3.40.50.300">
    <property type="entry name" value="P-loop containing nucleotide triphosphate hydrolases"/>
    <property type="match status" value="1"/>
</dbReference>
<dbReference type="InParanoid" id="A0A2J6TGR1"/>
<dbReference type="InterPro" id="IPR003959">
    <property type="entry name" value="ATPase_AAA_core"/>
</dbReference>
<dbReference type="PANTHER" id="PTHR46411">
    <property type="entry name" value="FAMILY ATPASE, PUTATIVE-RELATED"/>
    <property type="match status" value="1"/>
</dbReference>
<dbReference type="GO" id="GO:0016887">
    <property type="term" value="F:ATP hydrolysis activity"/>
    <property type="evidence" value="ECO:0007669"/>
    <property type="project" value="InterPro"/>
</dbReference>
<dbReference type="Proteomes" id="UP000235371">
    <property type="component" value="Unassembled WGS sequence"/>
</dbReference>
<dbReference type="AlphaFoldDB" id="A0A2J6TGR1"/>
<dbReference type="OrthoDB" id="10042665at2759"/>
<dbReference type="STRING" id="1095630.A0A2J6TGR1"/>
<dbReference type="EMBL" id="KZ613783">
    <property type="protein sequence ID" value="PMD62191.1"/>
    <property type="molecule type" value="Genomic_DNA"/>
</dbReference>
<gene>
    <name evidence="2" type="ORF">K444DRAFT_525247</name>
</gene>
<protein>
    <recommendedName>
        <fullName evidence="1">ATPase AAA-type core domain-containing protein</fullName>
    </recommendedName>
</protein>
<evidence type="ECO:0000313" key="3">
    <source>
        <dbReference type="Proteomes" id="UP000235371"/>
    </source>
</evidence>
<organism evidence="2 3">
    <name type="scientific">Hyaloscypha bicolor E</name>
    <dbReference type="NCBI Taxonomy" id="1095630"/>
    <lineage>
        <taxon>Eukaryota</taxon>
        <taxon>Fungi</taxon>
        <taxon>Dikarya</taxon>
        <taxon>Ascomycota</taxon>
        <taxon>Pezizomycotina</taxon>
        <taxon>Leotiomycetes</taxon>
        <taxon>Helotiales</taxon>
        <taxon>Hyaloscyphaceae</taxon>
        <taxon>Hyaloscypha</taxon>
        <taxon>Hyaloscypha bicolor</taxon>
    </lineage>
</organism>